<accession>A0A502FLX7</accession>
<evidence type="ECO:0000313" key="3">
    <source>
        <dbReference type="EMBL" id="TPG05904.1"/>
    </source>
</evidence>
<dbReference type="Pfam" id="PF02698">
    <property type="entry name" value="DUF218"/>
    <property type="match status" value="1"/>
</dbReference>
<reference evidence="3 4" key="1">
    <citation type="journal article" date="2019" name="Environ. Microbiol.">
        <title>Species interactions and distinct microbial communities in high Arctic permafrost affected cryosols are associated with the CH4 and CO2 gas fluxes.</title>
        <authorList>
            <person name="Altshuler I."/>
            <person name="Hamel J."/>
            <person name="Turney S."/>
            <person name="Magnuson E."/>
            <person name="Levesque R."/>
            <person name="Greer C."/>
            <person name="Whyte L.G."/>
        </authorList>
    </citation>
    <scope>NUCLEOTIDE SEQUENCE [LARGE SCALE GENOMIC DNA]</scope>
    <source>
        <strain evidence="3 4">S13Y</strain>
    </source>
</reference>
<evidence type="ECO:0000259" key="2">
    <source>
        <dbReference type="Pfam" id="PF02698"/>
    </source>
</evidence>
<dbReference type="AlphaFoldDB" id="A0A502FLX7"/>
<dbReference type="RefSeq" id="WP_140654080.1">
    <property type="nucleotide sequence ID" value="NZ_RCZB01000001.1"/>
</dbReference>
<dbReference type="GO" id="GO:0000270">
    <property type="term" value="P:peptidoglycan metabolic process"/>
    <property type="evidence" value="ECO:0007669"/>
    <property type="project" value="TreeGrafter"/>
</dbReference>
<dbReference type="PANTHER" id="PTHR30336:SF4">
    <property type="entry name" value="ENVELOPE BIOGENESIS FACTOR ELYC"/>
    <property type="match status" value="1"/>
</dbReference>
<protein>
    <submittedName>
        <fullName evidence="3">YdcF family protein</fullName>
    </submittedName>
</protein>
<dbReference type="GO" id="GO:0005886">
    <property type="term" value="C:plasma membrane"/>
    <property type="evidence" value="ECO:0007669"/>
    <property type="project" value="TreeGrafter"/>
</dbReference>
<dbReference type="GO" id="GO:0043164">
    <property type="term" value="P:Gram-negative-bacterium-type cell wall biogenesis"/>
    <property type="evidence" value="ECO:0007669"/>
    <property type="project" value="TreeGrafter"/>
</dbReference>
<dbReference type="InterPro" id="IPR051599">
    <property type="entry name" value="Cell_Envelope_Assoc"/>
</dbReference>
<dbReference type="PANTHER" id="PTHR30336">
    <property type="entry name" value="INNER MEMBRANE PROTEIN, PROBABLE PERMEASE"/>
    <property type="match status" value="1"/>
</dbReference>
<feature type="transmembrane region" description="Helical" evidence="1">
    <location>
        <begin position="28"/>
        <end position="49"/>
    </location>
</feature>
<keyword evidence="1" id="KW-1133">Transmembrane helix</keyword>
<proteinExistence type="predicted"/>
<organism evidence="3 4">
    <name type="scientific">Rhodanobacter glycinis</name>
    <dbReference type="NCBI Taxonomy" id="582702"/>
    <lineage>
        <taxon>Bacteria</taxon>
        <taxon>Pseudomonadati</taxon>
        <taxon>Pseudomonadota</taxon>
        <taxon>Gammaproteobacteria</taxon>
        <taxon>Lysobacterales</taxon>
        <taxon>Rhodanobacteraceae</taxon>
        <taxon>Rhodanobacter</taxon>
    </lineage>
</organism>
<dbReference type="Proteomes" id="UP000319486">
    <property type="component" value="Unassembled WGS sequence"/>
</dbReference>
<dbReference type="CDD" id="cd06259">
    <property type="entry name" value="YdcF-like"/>
    <property type="match status" value="1"/>
</dbReference>
<keyword evidence="1" id="KW-0812">Transmembrane</keyword>
<evidence type="ECO:0000256" key="1">
    <source>
        <dbReference type="SAM" id="Phobius"/>
    </source>
</evidence>
<keyword evidence="4" id="KW-1185">Reference proteome</keyword>
<comment type="caution">
    <text evidence="3">The sequence shown here is derived from an EMBL/GenBank/DDBJ whole genome shotgun (WGS) entry which is preliminary data.</text>
</comment>
<evidence type="ECO:0000313" key="4">
    <source>
        <dbReference type="Proteomes" id="UP000319486"/>
    </source>
</evidence>
<name>A0A502FLX7_9GAMM</name>
<dbReference type="InterPro" id="IPR014729">
    <property type="entry name" value="Rossmann-like_a/b/a_fold"/>
</dbReference>
<dbReference type="InterPro" id="IPR003848">
    <property type="entry name" value="DUF218"/>
</dbReference>
<sequence length="253" mass="27561">MTLNVLLILVLLAIVLALLRWRRCSRTMVALAVIVWLAVGCGPVPIWLLSQLQSDDAADAPIAWAQRNAIVLLGAGTVQVPGSGQVEASLFAYGRISKAAELYRACRQSGNACKVEVSGGDARGLGQSEAAIYADDLQRLGVDAADLVLESRSMNTWQNAQFSAPLLKSWGADRVLLVSSGFHLRRGMLYFTHFGIQATPVRADYVDGVMSWLPLSYNFTMADVALHEYAGVARYRWYNAMGWNVQATRPGSL</sequence>
<keyword evidence="1" id="KW-0472">Membrane</keyword>
<dbReference type="Gene3D" id="3.40.50.620">
    <property type="entry name" value="HUPs"/>
    <property type="match status" value="1"/>
</dbReference>
<dbReference type="OrthoDB" id="9809813at2"/>
<dbReference type="EMBL" id="RCZO01000009">
    <property type="protein sequence ID" value="TPG05904.1"/>
    <property type="molecule type" value="Genomic_DNA"/>
</dbReference>
<feature type="domain" description="DUF218" evidence="2">
    <location>
        <begin position="69"/>
        <end position="231"/>
    </location>
</feature>
<feature type="transmembrane region" description="Helical" evidence="1">
    <location>
        <begin position="6"/>
        <end position="21"/>
    </location>
</feature>
<gene>
    <name evidence="3" type="ORF">EAH88_14775</name>
</gene>